<feature type="transmembrane region" description="Helical" evidence="1">
    <location>
        <begin position="623"/>
        <end position="641"/>
    </location>
</feature>
<keyword evidence="1" id="KW-0472">Membrane</keyword>
<accession>A0A1G6RHB4</accession>
<feature type="transmembrane region" description="Helical" evidence="1">
    <location>
        <begin position="971"/>
        <end position="990"/>
    </location>
</feature>
<evidence type="ECO:0000256" key="1">
    <source>
        <dbReference type="SAM" id="Phobius"/>
    </source>
</evidence>
<feature type="transmembrane region" description="Helical" evidence="1">
    <location>
        <begin position="351"/>
        <end position="370"/>
    </location>
</feature>
<feature type="transmembrane region" description="Helical" evidence="1">
    <location>
        <begin position="327"/>
        <end position="345"/>
    </location>
</feature>
<feature type="transmembrane region" description="Helical" evidence="1">
    <location>
        <begin position="831"/>
        <end position="848"/>
    </location>
</feature>
<keyword evidence="1" id="KW-1133">Transmembrane helix</keyword>
<name>A0A1G6RHB4_9BACI</name>
<feature type="transmembrane region" description="Helical" evidence="1">
    <location>
        <begin position="303"/>
        <end position="320"/>
    </location>
</feature>
<feature type="transmembrane region" description="Helical" evidence="1">
    <location>
        <begin position="595"/>
        <end position="617"/>
    </location>
</feature>
<feature type="transmembrane region" description="Helical" evidence="1">
    <location>
        <begin position="570"/>
        <end position="588"/>
    </location>
</feature>
<feature type="transmembrane region" description="Helical" evidence="1">
    <location>
        <begin position="406"/>
        <end position="422"/>
    </location>
</feature>
<organism evidence="2 3">
    <name type="scientific">Terribacillus halophilus</name>
    <dbReference type="NCBI Taxonomy" id="361279"/>
    <lineage>
        <taxon>Bacteria</taxon>
        <taxon>Bacillati</taxon>
        <taxon>Bacillota</taxon>
        <taxon>Bacilli</taxon>
        <taxon>Bacillales</taxon>
        <taxon>Bacillaceae</taxon>
        <taxon>Terribacillus</taxon>
    </lineage>
</organism>
<keyword evidence="1" id="KW-0812">Transmembrane</keyword>
<dbReference type="AlphaFoldDB" id="A0A1G6RHB4"/>
<feature type="transmembrane region" description="Helical" evidence="1">
    <location>
        <begin position="676"/>
        <end position="694"/>
    </location>
</feature>
<feature type="transmembrane region" description="Helical" evidence="1">
    <location>
        <begin position="222"/>
        <end position="242"/>
    </location>
</feature>
<feature type="transmembrane region" description="Helical" evidence="1">
    <location>
        <begin position="382"/>
        <end position="400"/>
    </location>
</feature>
<protein>
    <recommendedName>
        <fullName evidence="4">DUF2157 domain-containing protein</fullName>
    </recommendedName>
</protein>
<sequence>MANMPPNKSEDLFERKLQDLFAQGYISDEAYTSVLTGYRTKLVGDASKRRETQIKKAASPVPQTAAAIEHMQASRKPAMAKNAYSHQKQKKQKTPEQIRERNLTIILVLGIIMLFFGGLYLGTSNWGNFSSLGKVLLISLIPFLFAGLSYISYKVAIPQTAFAFLMLAALFVPIVIFSASYYQLFGSYLSFGGDGAALIGTIAALGCTALYYSVAARTGSKAFIWVTYVGLSTTLISALLYMTTTYSAFLFCLQLANFLLLLFERTIRKSLNLQALKRYWPYYLQMKLGTEAVITIILMSSAITYDLTVLLIGINALILAAKNFSRLYHFGFMAFTLISGILLLLEFDSFFNMFLGQFLSVGFILVLLTWNMPRWLQIVYECLIHAINGFIFLIFTSLIYYFVFDWAYLIGILFLLVQYTVWTAASRNVYYSYPSVGLILVVFYWLLYMIDAPTWLYTGTFATLAFIGLAYCYIWPGKTFLRSFQKTINWVAVGLVIPLFFVNHHYSLYEANSYLLLLVAAAGFFCYRKENTEIVLISKIITPVSLIAALYLGGYRLYAENEFYQQQFGIPGHATLIAIVALGIAFLSRKYQYQPMFLSFFLTGQILQSLAALLAILSWNLPAVTVTLVTLINVGIQFIALTIFRKHPLWAALLGSIIVSYASLQDLVGIEGPNATAAYLIACAVLLFAGSLFMQRRIPIGAVYFFWCSHAVAAFAIMWVFFAQSIDLVPPAWLFLPLAQFVFSAHQTKRMAERFIFANVSIFMVFILATTHLYQYTNLTHLMTLSMALTAICTASVYALLPVWRDFLRFSLLAVYNMMLLFALAELTVSFSWQIILLSIIVGIIAVYQQYKWQLDLVSSSTLFLLLAIILLYGTIGEEARTAYLLLAGAIALAVTSFSNYQSFVAKAEKHPVWNRVDVYRISAIVYALIGSLAGVNAYESGLADTLFGLTIPALLFAISMYTAPAAEKRYVRLAAIISCLYPYLLALQIADISPYLSAELHVVPVALLVLIILRLFFYDPEVTPHIELILLSIGFGVLVIDGLSTMTIYDALSLGSLSLAAAVIGFLRKYRAYFLTGTITVVFNLFFNTRMLWGSAPWWLYLIGAGLLLIASASYMEYQKQKHDKTTESLLKAGKSRWKQWFKQYK</sequence>
<dbReference type="STRING" id="361279.SAMN05421663_10651"/>
<feature type="transmembrane region" description="Helical" evidence="1">
    <location>
        <begin position="882"/>
        <end position="901"/>
    </location>
</feature>
<feature type="transmembrane region" description="Helical" evidence="1">
    <location>
        <begin position="855"/>
        <end position="876"/>
    </location>
</feature>
<feature type="transmembrane region" description="Helical" evidence="1">
    <location>
        <begin position="103"/>
        <end position="123"/>
    </location>
</feature>
<dbReference type="EMBL" id="FMZB01000006">
    <property type="protein sequence ID" value="SDD03407.1"/>
    <property type="molecule type" value="Genomic_DNA"/>
</dbReference>
<dbReference type="Proteomes" id="UP000198666">
    <property type="component" value="Unassembled WGS sequence"/>
</dbReference>
<feature type="transmembrane region" description="Helical" evidence="1">
    <location>
        <begin position="757"/>
        <end position="776"/>
    </location>
</feature>
<gene>
    <name evidence="2" type="ORF">SAMN05421663_10651</name>
</gene>
<evidence type="ECO:0008006" key="4">
    <source>
        <dbReference type="Google" id="ProtNLM"/>
    </source>
</evidence>
<feature type="transmembrane region" description="Helical" evidence="1">
    <location>
        <begin position="540"/>
        <end position="558"/>
    </location>
</feature>
<feature type="transmembrane region" description="Helical" evidence="1">
    <location>
        <begin position="454"/>
        <end position="475"/>
    </location>
</feature>
<feature type="transmembrane region" description="Helical" evidence="1">
    <location>
        <begin position="996"/>
        <end position="1017"/>
    </location>
</feature>
<feature type="transmembrane region" description="Helical" evidence="1">
    <location>
        <begin position="1099"/>
        <end position="1117"/>
    </location>
</feature>
<proteinExistence type="predicted"/>
<feature type="transmembrane region" description="Helical" evidence="1">
    <location>
        <begin position="196"/>
        <end position="215"/>
    </location>
</feature>
<feature type="transmembrane region" description="Helical" evidence="1">
    <location>
        <begin position="946"/>
        <end position="964"/>
    </location>
</feature>
<keyword evidence="3" id="KW-1185">Reference proteome</keyword>
<feature type="transmembrane region" description="Helical" evidence="1">
    <location>
        <begin position="135"/>
        <end position="153"/>
    </location>
</feature>
<feature type="transmembrane region" description="Helical" evidence="1">
    <location>
        <begin position="429"/>
        <end position="448"/>
    </location>
</feature>
<feature type="transmembrane region" description="Helical" evidence="1">
    <location>
        <begin position="648"/>
        <end position="664"/>
    </location>
</feature>
<dbReference type="OrthoDB" id="1815069at2"/>
<feature type="transmembrane region" description="Helical" evidence="1">
    <location>
        <begin position="487"/>
        <end position="505"/>
    </location>
</feature>
<feature type="transmembrane region" description="Helical" evidence="1">
    <location>
        <begin position="160"/>
        <end position="184"/>
    </location>
</feature>
<feature type="transmembrane region" description="Helical" evidence="1">
    <location>
        <begin position="728"/>
        <end position="745"/>
    </location>
</feature>
<reference evidence="3" key="1">
    <citation type="submission" date="2016-10" db="EMBL/GenBank/DDBJ databases">
        <authorList>
            <person name="Varghese N."/>
            <person name="Submissions S."/>
        </authorList>
    </citation>
    <scope>NUCLEOTIDE SEQUENCE [LARGE SCALE GENOMIC DNA]</scope>
    <source>
        <strain evidence="3">DSM 21620</strain>
    </source>
</reference>
<feature type="transmembrane region" description="Helical" evidence="1">
    <location>
        <begin position="701"/>
        <end position="722"/>
    </location>
</feature>
<evidence type="ECO:0000313" key="3">
    <source>
        <dbReference type="Proteomes" id="UP000198666"/>
    </source>
</evidence>
<dbReference type="RefSeq" id="WP_093727434.1">
    <property type="nucleotide sequence ID" value="NZ_FMZB01000006.1"/>
</dbReference>
<feature type="transmembrane region" description="Helical" evidence="1">
    <location>
        <begin position="782"/>
        <end position="800"/>
    </location>
</feature>
<feature type="transmembrane region" description="Helical" evidence="1">
    <location>
        <begin position="1073"/>
        <end position="1093"/>
    </location>
</feature>
<feature type="transmembrane region" description="Helical" evidence="1">
    <location>
        <begin position="1052"/>
        <end position="1068"/>
    </location>
</feature>
<feature type="transmembrane region" description="Helical" evidence="1">
    <location>
        <begin position="511"/>
        <end position="528"/>
    </location>
</feature>
<feature type="transmembrane region" description="Helical" evidence="1">
    <location>
        <begin position="807"/>
        <end position="825"/>
    </location>
</feature>
<feature type="transmembrane region" description="Helical" evidence="1">
    <location>
        <begin position="1029"/>
        <end position="1046"/>
    </location>
</feature>
<feature type="transmembrane region" description="Helical" evidence="1">
    <location>
        <begin position="922"/>
        <end position="940"/>
    </location>
</feature>
<evidence type="ECO:0000313" key="2">
    <source>
        <dbReference type="EMBL" id="SDD03407.1"/>
    </source>
</evidence>